<name>A0A840YPT0_9SPHN</name>
<comment type="caution">
    <text evidence="2">The sequence shown here is derived from an EMBL/GenBank/DDBJ whole genome shotgun (WGS) entry which is preliminary data.</text>
</comment>
<dbReference type="AlphaFoldDB" id="A0A840YPT0"/>
<feature type="chain" id="PRO_5032452289" evidence="1">
    <location>
        <begin position="30"/>
        <end position="44"/>
    </location>
</feature>
<dbReference type="PROSITE" id="PS51318">
    <property type="entry name" value="TAT"/>
    <property type="match status" value="1"/>
</dbReference>
<keyword evidence="3" id="KW-1185">Reference proteome</keyword>
<dbReference type="Proteomes" id="UP000527143">
    <property type="component" value="Unassembled WGS sequence"/>
</dbReference>
<sequence>MAEQGTTRRGVLGSAAAGLAAASAAPALAQAAAAGAAPLRDPRT</sequence>
<accession>A0A840YPT0</accession>
<dbReference type="InterPro" id="IPR006311">
    <property type="entry name" value="TAT_signal"/>
</dbReference>
<evidence type="ECO:0000256" key="1">
    <source>
        <dbReference type="SAM" id="SignalP"/>
    </source>
</evidence>
<proteinExistence type="predicted"/>
<evidence type="ECO:0000313" key="2">
    <source>
        <dbReference type="EMBL" id="MBB5710401.1"/>
    </source>
</evidence>
<feature type="signal peptide" evidence="1">
    <location>
        <begin position="1"/>
        <end position="29"/>
    </location>
</feature>
<dbReference type="EMBL" id="JACIJF010000004">
    <property type="protein sequence ID" value="MBB5710401.1"/>
    <property type="molecule type" value="Genomic_DNA"/>
</dbReference>
<gene>
    <name evidence="2" type="ORF">FHT02_001632</name>
</gene>
<protein>
    <submittedName>
        <fullName evidence="2">Uncharacterized protein</fullName>
    </submittedName>
</protein>
<organism evidence="2 3">
    <name type="scientific">Sphingomonas xinjiangensis</name>
    <dbReference type="NCBI Taxonomy" id="643568"/>
    <lineage>
        <taxon>Bacteria</taxon>
        <taxon>Pseudomonadati</taxon>
        <taxon>Pseudomonadota</taxon>
        <taxon>Alphaproteobacteria</taxon>
        <taxon>Sphingomonadales</taxon>
        <taxon>Sphingomonadaceae</taxon>
        <taxon>Sphingomonas</taxon>
    </lineage>
</organism>
<evidence type="ECO:0000313" key="3">
    <source>
        <dbReference type="Proteomes" id="UP000527143"/>
    </source>
</evidence>
<reference evidence="2 3" key="1">
    <citation type="submission" date="2020-08" db="EMBL/GenBank/DDBJ databases">
        <title>Genomic Encyclopedia of Type Strains, Phase IV (KMG-IV): sequencing the most valuable type-strain genomes for metagenomic binning, comparative biology and taxonomic classification.</title>
        <authorList>
            <person name="Goeker M."/>
        </authorList>
    </citation>
    <scope>NUCLEOTIDE SEQUENCE [LARGE SCALE GENOMIC DNA]</scope>
    <source>
        <strain evidence="2 3">DSM 26736</strain>
    </source>
</reference>
<dbReference type="RefSeq" id="WP_281393078.1">
    <property type="nucleotide sequence ID" value="NZ_JACIJF010000004.1"/>
</dbReference>
<keyword evidence="1" id="KW-0732">Signal</keyword>